<sequence>MRRLRGDDGSITPLLLGFVAILVGLVAVITDSSAAFLARRSLVAASDGAALYAAGALDRDRLYDESLTRLPIEARSARSRATAYLARTDLDEHYRSVRVRSVDLDPGATSVTVELTATVALPFVGRISGGRRTLRITASSTAHSPLR</sequence>
<evidence type="ECO:0000313" key="2">
    <source>
        <dbReference type="EMBL" id="RKS72681.1"/>
    </source>
</evidence>
<dbReference type="EMBL" id="RBWV01000013">
    <property type="protein sequence ID" value="RKS72681.1"/>
    <property type="molecule type" value="Genomic_DNA"/>
</dbReference>
<dbReference type="OrthoDB" id="3789668at2"/>
<reference evidence="2 3" key="1">
    <citation type="submission" date="2018-10" db="EMBL/GenBank/DDBJ databases">
        <title>Genomic Encyclopedia of Archaeal and Bacterial Type Strains, Phase II (KMG-II): from individual species to whole genera.</title>
        <authorList>
            <person name="Goeker M."/>
        </authorList>
    </citation>
    <scope>NUCLEOTIDE SEQUENCE [LARGE SCALE GENOMIC DNA]</scope>
    <source>
        <strain evidence="2 3">RP-AC37</strain>
    </source>
</reference>
<dbReference type="AlphaFoldDB" id="A0A420XN25"/>
<evidence type="ECO:0000313" key="3">
    <source>
        <dbReference type="Proteomes" id="UP000281955"/>
    </source>
</evidence>
<dbReference type="RefSeq" id="WP_121194190.1">
    <property type="nucleotide sequence ID" value="NZ_RBWV01000013.1"/>
</dbReference>
<feature type="domain" description="Putative Flp pilus-assembly TadG-like N-terminal" evidence="1">
    <location>
        <begin position="9"/>
        <end position="55"/>
    </location>
</feature>
<gene>
    <name evidence="2" type="ORF">CLV35_2930</name>
</gene>
<organism evidence="2 3">
    <name type="scientific">Motilibacter peucedani</name>
    <dbReference type="NCBI Taxonomy" id="598650"/>
    <lineage>
        <taxon>Bacteria</taxon>
        <taxon>Bacillati</taxon>
        <taxon>Actinomycetota</taxon>
        <taxon>Actinomycetes</taxon>
        <taxon>Motilibacterales</taxon>
        <taxon>Motilibacteraceae</taxon>
        <taxon>Motilibacter</taxon>
    </lineage>
</organism>
<comment type="caution">
    <text evidence="2">The sequence shown here is derived from an EMBL/GenBank/DDBJ whole genome shotgun (WGS) entry which is preliminary data.</text>
</comment>
<dbReference type="InParanoid" id="A0A420XN25"/>
<dbReference type="InterPro" id="IPR028087">
    <property type="entry name" value="Tad_N"/>
</dbReference>
<keyword evidence="3" id="KW-1185">Reference proteome</keyword>
<dbReference type="Proteomes" id="UP000281955">
    <property type="component" value="Unassembled WGS sequence"/>
</dbReference>
<evidence type="ECO:0000259" key="1">
    <source>
        <dbReference type="Pfam" id="PF13400"/>
    </source>
</evidence>
<protein>
    <submittedName>
        <fullName evidence="2">Putative Flp pilus-assembly TadE/G-like protein</fullName>
    </submittedName>
</protein>
<proteinExistence type="predicted"/>
<accession>A0A420XN25</accession>
<dbReference type="Pfam" id="PF13400">
    <property type="entry name" value="Tad"/>
    <property type="match status" value="1"/>
</dbReference>
<name>A0A420XN25_9ACTN</name>